<gene>
    <name evidence="1" type="ORF">DCF17_10080</name>
</gene>
<proteinExistence type="predicted"/>
<dbReference type="EMBL" id="QBMN01000058">
    <property type="protein sequence ID" value="PZO41822.1"/>
    <property type="molecule type" value="Genomic_DNA"/>
</dbReference>
<reference evidence="2" key="1">
    <citation type="submission" date="2018-04" db="EMBL/GenBank/DDBJ databases">
        <authorList>
            <person name="Cornet L."/>
        </authorList>
    </citation>
    <scope>NUCLEOTIDE SEQUENCE [LARGE SCALE GENOMIC DNA]</scope>
</reference>
<comment type="caution">
    <text evidence="1">The sequence shown here is derived from an EMBL/GenBank/DDBJ whole genome shotgun (WGS) entry which is preliminary data.</text>
</comment>
<name>A0A2W4WBI6_9CYAN</name>
<protein>
    <submittedName>
        <fullName evidence="1">Phosphonate ABC transporter substrate-binding protein</fullName>
    </submittedName>
</protein>
<dbReference type="AlphaFoldDB" id="A0A2W4WBI6"/>
<dbReference type="Pfam" id="PF12974">
    <property type="entry name" value="Phosphonate-bd"/>
    <property type="match status" value="1"/>
</dbReference>
<dbReference type="PANTHER" id="PTHR35841">
    <property type="entry name" value="PHOSPHONATES-BINDING PERIPLASMIC PROTEIN"/>
    <property type="match status" value="1"/>
</dbReference>
<evidence type="ECO:0000313" key="1">
    <source>
        <dbReference type="EMBL" id="PZO41822.1"/>
    </source>
</evidence>
<dbReference type="Gene3D" id="3.40.190.10">
    <property type="entry name" value="Periplasmic binding protein-like II"/>
    <property type="match status" value="2"/>
</dbReference>
<evidence type="ECO:0000313" key="2">
    <source>
        <dbReference type="Proteomes" id="UP000249081"/>
    </source>
</evidence>
<accession>A0A2W4WBI6</accession>
<dbReference type="Proteomes" id="UP000249081">
    <property type="component" value="Unassembled WGS sequence"/>
</dbReference>
<sequence>MEQLGRWWRFCLVGLLAVLLVKAAGCSPTRVSGQPMRLTVGLVSYDDGASSLEKYQRFQAYLAEQLKAVVELEPVFNEIRAVEQIRAANWSLVFAPSGLAAIAIAEANYLPILPMLGTPNQRSVLVVRDDSPTQALGDLANQAIALGEAGSATGYYLPLYDLYGLTLQKIEFAPTPAIALGWVAEGRVAAGAMAEEDFQQHRAAFGNGVFRVLHTSRAIPPGVVLIGPNVDRNQQQYLEQAMQNAESSIAADAGYIANAAPPDLSQLIQLVEKVRPLEARVKEQPAVLTLETTSLFSAPGGWP</sequence>
<organism evidence="1 2">
    <name type="scientific">Shackletoniella antarctica</name>
    <dbReference type="NCBI Taxonomy" id="268115"/>
    <lineage>
        <taxon>Bacteria</taxon>
        <taxon>Bacillati</taxon>
        <taxon>Cyanobacteriota</taxon>
        <taxon>Cyanophyceae</taxon>
        <taxon>Oculatellales</taxon>
        <taxon>Oculatellaceae</taxon>
        <taxon>Shackletoniella</taxon>
    </lineage>
</organism>
<dbReference type="PANTHER" id="PTHR35841:SF1">
    <property type="entry name" value="PHOSPHONATES-BINDING PERIPLASMIC PROTEIN"/>
    <property type="match status" value="1"/>
</dbReference>
<reference evidence="1 2" key="2">
    <citation type="submission" date="2018-06" db="EMBL/GenBank/DDBJ databases">
        <title>Metagenomic assembly of (sub)arctic Cyanobacteria and their associated microbiome from non-axenic cultures.</title>
        <authorList>
            <person name="Baurain D."/>
        </authorList>
    </citation>
    <scope>NUCLEOTIDE SEQUENCE [LARGE SCALE GENOMIC DNA]</scope>
    <source>
        <strain evidence="1">ULC041bin1</strain>
    </source>
</reference>
<dbReference type="SUPFAM" id="SSF53850">
    <property type="entry name" value="Periplasmic binding protein-like II"/>
    <property type="match status" value="1"/>
</dbReference>